<dbReference type="Gene3D" id="1.20.1250.20">
    <property type="entry name" value="MFS general substrate transporter like domains"/>
    <property type="match status" value="1"/>
</dbReference>
<gene>
    <name evidence="9" type="ORF">RN001_006212</name>
</gene>
<dbReference type="PANTHER" id="PTHR23511">
    <property type="entry name" value="SYNAPTIC VESICLE GLYCOPROTEIN 2"/>
    <property type="match status" value="1"/>
</dbReference>
<name>A0AAN7PDU1_9COLE</name>
<accession>A0AAN7PDU1</accession>
<feature type="transmembrane region" description="Helical" evidence="7">
    <location>
        <begin position="49"/>
        <end position="73"/>
    </location>
</feature>
<feature type="transmembrane region" description="Helical" evidence="7">
    <location>
        <begin position="421"/>
        <end position="440"/>
    </location>
</feature>
<organism evidence="9 10">
    <name type="scientific">Aquatica leii</name>
    <dbReference type="NCBI Taxonomy" id="1421715"/>
    <lineage>
        <taxon>Eukaryota</taxon>
        <taxon>Metazoa</taxon>
        <taxon>Ecdysozoa</taxon>
        <taxon>Arthropoda</taxon>
        <taxon>Hexapoda</taxon>
        <taxon>Insecta</taxon>
        <taxon>Pterygota</taxon>
        <taxon>Neoptera</taxon>
        <taxon>Endopterygota</taxon>
        <taxon>Coleoptera</taxon>
        <taxon>Polyphaga</taxon>
        <taxon>Elateriformia</taxon>
        <taxon>Elateroidea</taxon>
        <taxon>Lampyridae</taxon>
        <taxon>Luciolinae</taxon>
        <taxon>Aquatica</taxon>
    </lineage>
</organism>
<evidence type="ECO:0000256" key="7">
    <source>
        <dbReference type="SAM" id="Phobius"/>
    </source>
</evidence>
<feature type="transmembrane region" description="Helical" evidence="7">
    <location>
        <begin position="218"/>
        <end position="237"/>
    </location>
</feature>
<dbReference type="InterPro" id="IPR036259">
    <property type="entry name" value="MFS_trans_sf"/>
</dbReference>
<feature type="transmembrane region" description="Helical" evidence="7">
    <location>
        <begin position="93"/>
        <end position="110"/>
    </location>
</feature>
<comment type="subcellular location">
    <subcellularLocation>
        <location evidence="1">Membrane</location>
        <topology evidence="1">Multi-pass membrane protein</topology>
    </subcellularLocation>
</comment>
<feature type="domain" description="Major facilitator superfamily (MFS) profile" evidence="8">
    <location>
        <begin position="51"/>
        <end position="533"/>
    </location>
</feature>
<protein>
    <recommendedName>
        <fullName evidence="8">Major facilitator superfamily (MFS) profile domain-containing protein</fullName>
    </recommendedName>
</protein>
<dbReference type="Proteomes" id="UP001353858">
    <property type="component" value="Unassembled WGS sequence"/>
</dbReference>
<evidence type="ECO:0000256" key="3">
    <source>
        <dbReference type="ARBA" id="ARBA00022448"/>
    </source>
</evidence>
<dbReference type="InterPro" id="IPR005828">
    <property type="entry name" value="MFS_sugar_transport-like"/>
</dbReference>
<evidence type="ECO:0000256" key="6">
    <source>
        <dbReference type="ARBA" id="ARBA00023136"/>
    </source>
</evidence>
<keyword evidence="6 7" id="KW-0472">Membrane</keyword>
<dbReference type="SUPFAM" id="SSF103473">
    <property type="entry name" value="MFS general substrate transporter"/>
    <property type="match status" value="1"/>
</dbReference>
<keyword evidence="10" id="KW-1185">Reference proteome</keyword>
<dbReference type="AlphaFoldDB" id="A0AAN7PDU1"/>
<evidence type="ECO:0000256" key="1">
    <source>
        <dbReference type="ARBA" id="ARBA00004141"/>
    </source>
</evidence>
<feature type="transmembrane region" description="Helical" evidence="7">
    <location>
        <begin position="508"/>
        <end position="528"/>
    </location>
</feature>
<dbReference type="Pfam" id="PF00083">
    <property type="entry name" value="Sugar_tr"/>
    <property type="match status" value="1"/>
</dbReference>
<dbReference type="PROSITE" id="PS50850">
    <property type="entry name" value="MFS"/>
    <property type="match status" value="1"/>
</dbReference>
<feature type="transmembrane region" description="Helical" evidence="7">
    <location>
        <begin position="323"/>
        <end position="344"/>
    </location>
</feature>
<feature type="transmembrane region" description="Helical" evidence="7">
    <location>
        <begin position="142"/>
        <end position="162"/>
    </location>
</feature>
<evidence type="ECO:0000256" key="5">
    <source>
        <dbReference type="ARBA" id="ARBA00022989"/>
    </source>
</evidence>
<feature type="transmembrane region" description="Helical" evidence="7">
    <location>
        <begin position="392"/>
        <end position="414"/>
    </location>
</feature>
<evidence type="ECO:0000313" key="9">
    <source>
        <dbReference type="EMBL" id="KAK4882893.1"/>
    </source>
</evidence>
<feature type="transmembrane region" description="Helical" evidence="7">
    <location>
        <begin position="446"/>
        <end position="472"/>
    </location>
</feature>
<keyword evidence="4 7" id="KW-0812">Transmembrane</keyword>
<evidence type="ECO:0000259" key="8">
    <source>
        <dbReference type="PROSITE" id="PS50850"/>
    </source>
</evidence>
<comment type="caution">
    <text evidence="9">The sequence shown here is derived from an EMBL/GenBank/DDBJ whole genome shotgun (WGS) entry which is preliminary data.</text>
</comment>
<keyword evidence="3" id="KW-0813">Transport</keyword>
<keyword evidence="5 7" id="KW-1133">Transmembrane helix</keyword>
<dbReference type="GO" id="GO:0022857">
    <property type="term" value="F:transmembrane transporter activity"/>
    <property type="evidence" value="ECO:0007669"/>
    <property type="project" value="InterPro"/>
</dbReference>
<feature type="transmembrane region" description="Helical" evidence="7">
    <location>
        <begin position="117"/>
        <end position="136"/>
    </location>
</feature>
<evidence type="ECO:0000256" key="4">
    <source>
        <dbReference type="ARBA" id="ARBA00022692"/>
    </source>
</evidence>
<proteinExistence type="inferred from homology"/>
<evidence type="ECO:0000256" key="2">
    <source>
        <dbReference type="ARBA" id="ARBA00008335"/>
    </source>
</evidence>
<comment type="similarity">
    <text evidence="2">Belongs to the major facilitator superfamily.</text>
</comment>
<dbReference type="PANTHER" id="PTHR23511:SF36">
    <property type="entry name" value="EG:BACR7A4.13 PROTEIN-RELATED"/>
    <property type="match status" value="1"/>
</dbReference>
<feature type="transmembrane region" description="Helical" evidence="7">
    <location>
        <begin position="174"/>
        <end position="198"/>
    </location>
</feature>
<dbReference type="InterPro" id="IPR020846">
    <property type="entry name" value="MFS_dom"/>
</dbReference>
<evidence type="ECO:0000313" key="10">
    <source>
        <dbReference type="Proteomes" id="UP001353858"/>
    </source>
</evidence>
<reference evidence="10" key="1">
    <citation type="submission" date="2023-01" db="EMBL/GenBank/DDBJ databases">
        <title>Key to firefly adult light organ development and bioluminescence: homeobox transcription factors regulate luciferase expression and transportation to peroxisome.</title>
        <authorList>
            <person name="Fu X."/>
        </authorList>
    </citation>
    <scope>NUCLEOTIDE SEQUENCE [LARGE SCALE GENOMIC DNA]</scope>
</reference>
<dbReference type="GO" id="GO:0016020">
    <property type="term" value="C:membrane"/>
    <property type="evidence" value="ECO:0007669"/>
    <property type="project" value="UniProtKB-SubCell"/>
</dbReference>
<sequence>MKKKYNISSIENPNYIFNGNAKIKNQRGPNQPADFEEAISAAKYGKFNILVLFTMIPTSFATAFSTTTMSYIFPIAQCDLDLSLENKGMLNSVTYLGMITSGFLFGYLTDAIGRKKLIVYVYILDGILVILCGLSQQYLPLVILKFLGGFVVNGGYAAYIAYANEFHAAKYRPLLALYNAILMNMTSIVMPLLAWSIFTDKINIPLFDGHIILRSWNVFLFVCSIPSFLASFVYMLMPESPKFLMSVGRNKEALHVFRNIYSVNTGLSPETYTVRALIEEKPKNLDNNVNGGSTSTQQSCAQPLSDGWHETSRLFFRPYNTKMILVLFIHFGYLLGLNTLRLWIPQLLIAIYNYDVSGNSDEFDLCSRLKTLVVTNTTGNSTCTVNYENRTVYIYVIICGAAIMAFLLISLAVISRVSKKIVLVIGGCLSGIACVMIYFAQNLPTLITLFAFHIGLIFVTTNVVIAVVVNVFPTSLRAMAIALTMVSGRSGSSVGNLIFPMLLNQGCIYPFATIGAVVTVTSLLTMLLPNTEMTPLQ</sequence>
<dbReference type="EMBL" id="JARPUR010000002">
    <property type="protein sequence ID" value="KAK4882893.1"/>
    <property type="molecule type" value="Genomic_DNA"/>
</dbReference>